<sequence>MAQLSVLLDHARQYSPVTIFATCILVVTISLLLSLYRLALPKPIPGIPYNKASASKLLGDGQAYLKHCKEYGGNFATYCQSVAKSLDAPLVQIFIQPFKQPLLVLADFRETEALMRRQEFDRSDDMGDMILGLMPQHHLRLKTDAAWKAQRLLTKGLMLPSWLHGVAAPEICQHALSMIELWDFKARLANGRPFEASEDLRRMAMDAVMSFCFGQRFQDMATGPALEALQAKSLGLANLDESEHPVKFPTTTLSPLLSALDTLFESVGEIRGSPKPSWTWAYILRKPRYAHALRVKNVYIAAELQHAVEHLQDSKGDDTGKSAVHHMVLREKSLAEKDKREPRYLSRVMMDELYGFIFAGMDTTSTAMSWGVKFLADNPRVTTCLRAALRASFVAAISEDRNPTVEEIVRTHVPYLEATLEEIHRCGGTTPIVDRQAMVDTQLLGHHIPKKTNVACLTMGASMMEPGFDVDETCRHEISREAAGEKTKYWNVNDMAVFKPERWIKDDRFDPGAGPQLAFGLGLRACCGKRLAYLNMRVLFALLVWNFELLPCPKNLSDYNSSLIVTNRPKTCYVRLQKISFNHPIRAPKNALTP</sequence>
<keyword evidence="8" id="KW-0812">Transmembrane</keyword>
<dbReference type="GO" id="GO:0016705">
    <property type="term" value="F:oxidoreductase activity, acting on paired donors, with incorporation or reduction of molecular oxygen"/>
    <property type="evidence" value="ECO:0007669"/>
    <property type="project" value="InterPro"/>
</dbReference>
<dbReference type="Proteomes" id="UP000326268">
    <property type="component" value="Unassembled WGS sequence"/>
</dbReference>
<dbReference type="EMBL" id="ML737629">
    <property type="protein sequence ID" value="KAE8365520.1"/>
    <property type="molecule type" value="Genomic_DNA"/>
</dbReference>
<feature type="binding site" description="axial binding residue" evidence="7">
    <location>
        <position position="526"/>
    </location>
    <ligand>
        <name>heme</name>
        <dbReference type="ChEBI" id="CHEBI:30413"/>
    </ligand>
    <ligandPart>
        <name>Fe</name>
        <dbReference type="ChEBI" id="CHEBI:18248"/>
    </ligandPart>
</feature>
<dbReference type="GO" id="GO:0020037">
    <property type="term" value="F:heme binding"/>
    <property type="evidence" value="ECO:0007669"/>
    <property type="project" value="InterPro"/>
</dbReference>
<evidence type="ECO:0000256" key="5">
    <source>
        <dbReference type="ARBA" id="ARBA00023004"/>
    </source>
</evidence>
<evidence type="ECO:0000256" key="2">
    <source>
        <dbReference type="ARBA" id="ARBA00010617"/>
    </source>
</evidence>
<keyword evidence="8" id="KW-0472">Membrane</keyword>
<gene>
    <name evidence="9" type="ORF">BDV27DRAFT_156806</name>
</gene>
<keyword evidence="8" id="KW-1133">Transmembrane helix</keyword>
<dbReference type="PANTHER" id="PTHR24305:SF232">
    <property type="entry name" value="P450, PUTATIVE (EUROFUNG)-RELATED"/>
    <property type="match status" value="1"/>
</dbReference>
<organism evidence="9 10">
    <name type="scientific">Aspergillus caelatus</name>
    <dbReference type="NCBI Taxonomy" id="61420"/>
    <lineage>
        <taxon>Eukaryota</taxon>
        <taxon>Fungi</taxon>
        <taxon>Dikarya</taxon>
        <taxon>Ascomycota</taxon>
        <taxon>Pezizomycotina</taxon>
        <taxon>Eurotiomycetes</taxon>
        <taxon>Eurotiomycetidae</taxon>
        <taxon>Eurotiales</taxon>
        <taxon>Aspergillaceae</taxon>
        <taxon>Aspergillus</taxon>
        <taxon>Aspergillus subgen. Circumdati</taxon>
    </lineage>
</organism>
<dbReference type="GeneID" id="43656843"/>
<dbReference type="InterPro" id="IPR002401">
    <property type="entry name" value="Cyt_P450_E_grp-I"/>
</dbReference>
<evidence type="ECO:0000256" key="3">
    <source>
        <dbReference type="ARBA" id="ARBA00022723"/>
    </source>
</evidence>
<dbReference type="SUPFAM" id="SSF48264">
    <property type="entry name" value="Cytochrome P450"/>
    <property type="match status" value="1"/>
</dbReference>
<keyword evidence="5 7" id="KW-0408">Iron</keyword>
<dbReference type="PRINTS" id="PR00385">
    <property type="entry name" value="P450"/>
</dbReference>
<dbReference type="Gene3D" id="1.10.630.10">
    <property type="entry name" value="Cytochrome P450"/>
    <property type="match status" value="1"/>
</dbReference>
<dbReference type="PANTHER" id="PTHR24305">
    <property type="entry name" value="CYTOCHROME P450"/>
    <property type="match status" value="1"/>
</dbReference>
<dbReference type="InterPro" id="IPR001128">
    <property type="entry name" value="Cyt_P450"/>
</dbReference>
<dbReference type="Pfam" id="PF00067">
    <property type="entry name" value="p450"/>
    <property type="match status" value="2"/>
</dbReference>
<comment type="similarity">
    <text evidence="2">Belongs to the cytochrome P450 family.</text>
</comment>
<keyword evidence="3 7" id="KW-0479">Metal-binding</keyword>
<evidence type="ECO:0000256" key="7">
    <source>
        <dbReference type="PIRSR" id="PIRSR602401-1"/>
    </source>
</evidence>
<dbReference type="InterPro" id="IPR036396">
    <property type="entry name" value="Cyt_P450_sf"/>
</dbReference>
<feature type="transmembrane region" description="Helical" evidence="8">
    <location>
        <begin position="14"/>
        <end position="36"/>
    </location>
</feature>
<accession>A0A5N7AA91</accession>
<evidence type="ECO:0000256" key="8">
    <source>
        <dbReference type="SAM" id="Phobius"/>
    </source>
</evidence>
<protein>
    <submittedName>
        <fullName evidence="9">Cytochrome P450</fullName>
    </submittedName>
</protein>
<evidence type="ECO:0000313" key="9">
    <source>
        <dbReference type="EMBL" id="KAE8365520.1"/>
    </source>
</evidence>
<dbReference type="AlphaFoldDB" id="A0A5N7AA91"/>
<keyword evidence="10" id="KW-1185">Reference proteome</keyword>
<dbReference type="PRINTS" id="PR00463">
    <property type="entry name" value="EP450I"/>
</dbReference>
<evidence type="ECO:0000256" key="1">
    <source>
        <dbReference type="ARBA" id="ARBA00001971"/>
    </source>
</evidence>
<evidence type="ECO:0000256" key="6">
    <source>
        <dbReference type="ARBA" id="ARBA00023033"/>
    </source>
</evidence>
<evidence type="ECO:0000313" key="10">
    <source>
        <dbReference type="Proteomes" id="UP000326268"/>
    </source>
</evidence>
<keyword evidence="4" id="KW-0560">Oxidoreductase</keyword>
<dbReference type="RefSeq" id="XP_031928601.1">
    <property type="nucleotide sequence ID" value="XM_032072397.1"/>
</dbReference>
<keyword evidence="7" id="KW-0349">Heme</keyword>
<dbReference type="OrthoDB" id="1470350at2759"/>
<dbReference type="GO" id="GO:0005506">
    <property type="term" value="F:iron ion binding"/>
    <property type="evidence" value="ECO:0007669"/>
    <property type="project" value="InterPro"/>
</dbReference>
<comment type="cofactor">
    <cofactor evidence="1 7">
        <name>heme</name>
        <dbReference type="ChEBI" id="CHEBI:30413"/>
    </cofactor>
</comment>
<dbReference type="InterPro" id="IPR050121">
    <property type="entry name" value="Cytochrome_P450_monoxygenase"/>
</dbReference>
<evidence type="ECO:0000256" key="4">
    <source>
        <dbReference type="ARBA" id="ARBA00023002"/>
    </source>
</evidence>
<keyword evidence="6" id="KW-0503">Monooxygenase</keyword>
<reference evidence="9 10" key="1">
    <citation type="submission" date="2019-04" db="EMBL/GenBank/DDBJ databases">
        <title>Friends and foes A comparative genomics studyof 23 Aspergillus species from section Flavi.</title>
        <authorList>
            <consortium name="DOE Joint Genome Institute"/>
            <person name="Kjaerbolling I."/>
            <person name="Vesth T."/>
            <person name="Frisvad J.C."/>
            <person name="Nybo J.L."/>
            <person name="Theobald S."/>
            <person name="Kildgaard S."/>
            <person name="Isbrandt T."/>
            <person name="Kuo A."/>
            <person name="Sato A."/>
            <person name="Lyhne E.K."/>
            <person name="Kogle M.E."/>
            <person name="Wiebenga A."/>
            <person name="Kun R.S."/>
            <person name="Lubbers R.J."/>
            <person name="Makela M.R."/>
            <person name="Barry K."/>
            <person name="Chovatia M."/>
            <person name="Clum A."/>
            <person name="Daum C."/>
            <person name="Haridas S."/>
            <person name="He G."/>
            <person name="LaButti K."/>
            <person name="Lipzen A."/>
            <person name="Mondo S."/>
            <person name="Riley R."/>
            <person name="Salamov A."/>
            <person name="Simmons B.A."/>
            <person name="Magnuson J.K."/>
            <person name="Henrissat B."/>
            <person name="Mortensen U.H."/>
            <person name="Larsen T.O."/>
            <person name="Devries R.P."/>
            <person name="Grigoriev I.V."/>
            <person name="Machida M."/>
            <person name="Baker S.E."/>
            <person name="Andersen M.R."/>
        </authorList>
    </citation>
    <scope>NUCLEOTIDE SEQUENCE [LARGE SCALE GENOMIC DNA]</scope>
    <source>
        <strain evidence="9 10">CBS 763.97</strain>
    </source>
</reference>
<dbReference type="GO" id="GO:0004497">
    <property type="term" value="F:monooxygenase activity"/>
    <property type="evidence" value="ECO:0007669"/>
    <property type="project" value="UniProtKB-KW"/>
</dbReference>
<name>A0A5N7AA91_9EURO</name>
<proteinExistence type="inferred from homology"/>